<keyword evidence="4" id="KW-0378">Hydrolase</keyword>
<dbReference type="GO" id="GO:0006047">
    <property type="term" value="P:UDP-N-acetylglucosamine metabolic process"/>
    <property type="evidence" value="ECO:0007669"/>
    <property type="project" value="TreeGrafter"/>
</dbReference>
<dbReference type="Proteomes" id="UP000324325">
    <property type="component" value="Unassembled WGS sequence"/>
</dbReference>
<dbReference type="Proteomes" id="UP001193670">
    <property type="component" value="Unassembled WGS sequence"/>
</dbReference>
<dbReference type="EMBL" id="CYYW01000024">
    <property type="protein sequence ID" value="CUO58058.1"/>
    <property type="molecule type" value="Genomic_DNA"/>
</dbReference>
<evidence type="ECO:0000313" key="6">
    <source>
        <dbReference type="EMBL" id="NSC27685.1"/>
    </source>
</evidence>
<organism evidence="4 8">
    <name type="scientific">Agathobacter rectalis</name>
    <dbReference type="NCBI Taxonomy" id="39491"/>
    <lineage>
        <taxon>Bacteria</taxon>
        <taxon>Bacillati</taxon>
        <taxon>Bacillota</taxon>
        <taxon>Clostridia</taxon>
        <taxon>Lachnospirales</taxon>
        <taxon>Lachnospiraceae</taxon>
        <taxon>Agathobacter</taxon>
    </lineage>
</organism>
<feature type="domain" description="SIS" evidence="2">
    <location>
        <begin position="26"/>
        <end position="160"/>
    </location>
</feature>
<dbReference type="Proteomes" id="UP000095384">
    <property type="component" value="Unassembled WGS sequence"/>
</dbReference>
<dbReference type="AlphaFoldDB" id="A0A174GAA7"/>
<reference evidence="6" key="4">
    <citation type="journal article" date="2020" name="Cell Host Microbe">
        <title>Functional and Genomic Variation between Human-Derived Isolates of Lachnospiraceae Reveals Inter- and Intra-Species Diversity.</title>
        <authorList>
            <person name="Sorbara M.T."/>
            <person name="Littmann E.R."/>
            <person name="Fontana E."/>
            <person name="Moody T.U."/>
            <person name="Kohout C.E."/>
            <person name="Gjonbalaj M."/>
            <person name="Eaton V."/>
            <person name="Seok R."/>
            <person name="Leiner I.M."/>
            <person name="Pamer E.G."/>
        </authorList>
    </citation>
    <scope>NUCLEOTIDE SEQUENCE</scope>
    <source>
        <strain evidence="6">MSK.17.79</strain>
    </source>
</reference>
<dbReference type="GO" id="GO:0006487">
    <property type="term" value="P:protein N-linked glycosylation"/>
    <property type="evidence" value="ECO:0007669"/>
    <property type="project" value="TreeGrafter"/>
</dbReference>
<keyword evidence="1" id="KW-1133">Transmembrane helix</keyword>
<dbReference type="PROSITE" id="PS51464">
    <property type="entry name" value="SIS"/>
    <property type="match status" value="1"/>
</dbReference>
<dbReference type="GO" id="GO:0006002">
    <property type="term" value="P:fructose 6-phosphate metabolic process"/>
    <property type="evidence" value="ECO:0007669"/>
    <property type="project" value="TreeGrafter"/>
</dbReference>
<dbReference type="OrthoDB" id="9782098at2"/>
<keyword evidence="1" id="KW-0812">Transmembrane</keyword>
<dbReference type="InterPro" id="IPR001347">
    <property type="entry name" value="SIS_dom"/>
</dbReference>
<sequence length="336" mass="38208">MIKFDEEEYRGNLTKQIAAINKGYEYAKEITADGYSNIFFVAVGGTMAMMLHFAAIAKQKTKIPVYVEQAAELVVAGNTQLNKDSLVIMGSKSGDTKETVAAAKWCKERGIRIASMVIDKESPLGQLTDYQLPLVVFKGVEYEYLSMFGLFYGLLNCNGDFPEYDQFVEALAKLPDTLVDAQKKFDEPADAIAKKYFNADYMMWIGSGELWGEVYLFSMCILEEMQWIRTKSITSPEFFHGTLELVEKDMPVFLVKSAGVYRTLDERAEKFLKEHTDNLIVIDVMDYMIPGLKPEFAPLVAPIISTAVLNGRLSKHIESYTGHDLDMRRYYRQFEY</sequence>
<dbReference type="InterPro" id="IPR046348">
    <property type="entry name" value="SIS_dom_sf"/>
</dbReference>
<dbReference type="Proteomes" id="UP001197741">
    <property type="component" value="Unassembled WGS sequence"/>
</dbReference>
<reference evidence="6" key="5">
    <citation type="submission" date="2020-02" db="EMBL/GenBank/DDBJ databases">
        <authorList>
            <person name="Littmann E."/>
            <person name="Sorbara M."/>
        </authorList>
    </citation>
    <scope>NUCLEOTIDE SEQUENCE</scope>
    <source>
        <strain evidence="6">MSK.17.79</strain>
    </source>
</reference>
<dbReference type="Pfam" id="PF01380">
    <property type="entry name" value="SIS"/>
    <property type="match status" value="1"/>
</dbReference>
<reference evidence="5" key="6">
    <citation type="submission" date="2021-10" db="EMBL/GenBank/DDBJ databases">
        <title>Collection of gut derived symbiotic bacterial strains cultured from healthy donors.</title>
        <authorList>
            <person name="Lin H."/>
            <person name="Littmann E."/>
            <person name="Kohout C."/>
            <person name="Pamer E.G."/>
        </authorList>
    </citation>
    <scope>NUCLEOTIDE SEQUENCE</scope>
    <source>
        <strain evidence="5">DFI.7.28A</strain>
    </source>
</reference>
<dbReference type="GO" id="GO:0097367">
    <property type="term" value="F:carbohydrate derivative binding"/>
    <property type="evidence" value="ECO:0007669"/>
    <property type="project" value="InterPro"/>
</dbReference>
<reference evidence="7 10" key="3">
    <citation type="submission" date="2019-09" db="EMBL/GenBank/DDBJ databases">
        <title>Strain-level analysis of Eubacterium rectale using genomes from metagenomes.</title>
        <authorList>
            <person name="Karcher N."/>
            <person name="Segata N."/>
        </authorList>
    </citation>
    <scope>NUCLEOTIDE SEQUENCE [LARGE SCALE GENOMIC DNA]</scope>
    <source>
        <strain evidence="7 10">L2-21</strain>
    </source>
</reference>
<dbReference type="InterPro" id="IPR024713">
    <property type="entry name" value="Fructosamine_deglycase_FrlB"/>
</dbReference>
<evidence type="ECO:0000313" key="4">
    <source>
        <dbReference type="EMBL" id="CUO58058.1"/>
    </source>
</evidence>
<evidence type="ECO:0000313" key="8">
    <source>
        <dbReference type="Proteomes" id="UP000095384"/>
    </source>
</evidence>
<evidence type="ECO:0000259" key="2">
    <source>
        <dbReference type="PROSITE" id="PS51464"/>
    </source>
</evidence>
<dbReference type="PANTHER" id="PTHR10937">
    <property type="entry name" value="GLUCOSAMINE--FRUCTOSE-6-PHOSPHATE AMINOTRANSFERASE, ISOMERIZING"/>
    <property type="match status" value="1"/>
</dbReference>
<dbReference type="SUPFAM" id="SSF53697">
    <property type="entry name" value="SIS domain"/>
    <property type="match status" value="1"/>
</dbReference>
<evidence type="ECO:0000256" key="1">
    <source>
        <dbReference type="SAM" id="Phobius"/>
    </source>
</evidence>
<name>A0A174GAA7_9FIRM</name>
<dbReference type="Gene3D" id="3.40.50.10490">
    <property type="entry name" value="Glucose-6-phosphate isomerase like protein, domain 1"/>
    <property type="match status" value="2"/>
</dbReference>
<evidence type="ECO:0000313" key="3">
    <source>
        <dbReference type="EMBL" id="CUN14818.1"/>
    </source>
</evidence>
<evidence type="ECO:0000313" key="10">
    <source>
        <dbReference type="Proteomes" id="UP000324325"/>
    </source>
</evidence>
<reference evidence="8 9" key="1">
    <citation type="submission" date="2015-09" db="EMBL/GenBank/DDBJ databases">
        <authorList>
            <consortium name="Pathogen Informatics"/>
        </authorList>
    </citation>
    <scope>NUCLEOTIDE SEQUENCE [LARGE SCALE GENOMIC DNA]</scope>
    <source>
        <strain evidence="4 8">2789STDY5608860</strain>
        <strain evidence="3 9">2789STDY5834968</strain>
    </source>
</reference>
<reference evidence="7 10" key="2">
    <citation type="submission" date="2019-08" db="EMBL/GenBank/DDBJ databases">
        <authorList>
            <person name="Duncan S."/>
            <person name="Walker A."/>
        </authorList>
    </citation>
    <scope>NUCLEOTIDE SEQUENCE [LARGE SCALE GENOMIC DNA]</scope>
    <source>
        <strain evidence="7 10">L2-21</strain>
    </source>
</reference>
<dbReference type="CDD" id="cd05710">
    <property type="entry name" value="SIS_1"/>
    <property type="match status" value="1"/>
</dbReference>
<feature type="transmembrane region" description="Helical" evidence="1">
    <location>
        <begin position="38"/>
        <end position="57"/>
    </location>
</feature>
<accession>A0A174GAA7</accession>
<keyword evidence="1" id="KW-0472">Membrane</keyword>
<dbReference type="Proteomes" id="UP000095673">
    <property type="component" value="Unassembled WGS sequence"/>
</dbReference>
<dbReference type="EMBL" id="JAAILW010000018">
    <property type="protein sequence ID" value="NSC27685.1"/>
    <property type="molecule type" value="Genomic_DNA"/>
</dbReference>
<dbReference type="PIRSF" id="PIRSF009290">
    <property type="entry name" value="FrlB"/>
    <property type="match status" value="1"/>
</dbReference>
<evidence type="ECO:0000313" key="7">
    <source>
        <dbReference type="EMBL" id="TYL57283.1"/>
    </source>
</evidence>
<dbReference type="GO" id="GO:0016787">
    <property type="term" value="F:hydrolase activity"/>
    <property type="evidence" value="ECO:0007669"/>
    <property type="project" value="UniProtKB-KW"/>
</dbReference>
<dbReference type="GO" id="GO:0004360">
    <property type="term" value="F:glutamine-fructose-6-phosphate transaminase (isomerizing) activity"/>
    <property type="evidence" value="ECO:0007669"/>
    <property type="project" value="TreeGrafter"/>
</dbReference>
<evidence type="ECO:0000313" key="9">
    <source>
        <dbReference type="Proteomes" id="UP000095673"/>
    </source>
</evidence>
<gene>
    <name evidence="4" type="primary">frlB</name>
    <name evidence="4" type="ORF">ERS852417_02624</name>
    <name evidence="3" type="ORF">ERS852580_02212</name>
    <name evidence="7" type="ORF">FYL37_09850</name>
    <name evidence="6" type="ORF">G4319_10080</name>
    <name evidence="5" type="ORF">LIZ82_09825</name>
</gene>
<dbReference type="PANTHER" id="PTHR10937:SF14">
    <property type="entry name" value="FRUCTOSELYSINE 6-PHOSPHATE DEGLYCASE"/>
    <property type="match status" value="1"/>
</dbReference>
<proteinExistence type="predicted"/>
<evidence type="ECO:0000313" key="5">
    <source>
        <dbReference type="EMBL" id="MCB6961183.1"/>
    </source>
</evidence>
<dbReference type="EMBL" id="VSTG01000012">
    <property type="protein sequence ID" value="TYL57283.1"/>
    <property type="molecule type" value="Genomic_DNA"/>
</dbReference>
<dbReference type="EMBL" id="CYXM01000010">
    <property type="protein sequence ID" value="CUN14818.1"/>
    <property type="molecule type" value="Genomic_DNA"/>
</dbReference>
<protein>
    <submittedName>
        <fullName evidence="4">Fructosamine deglycase frlB</fullName>
        <ecNumber evidence="4">3.5.-.-</ecNumber>
    </submittedName>
    <submittedName>
        <fullName evidence="5">SIS domain-containing protein</fullName>
    </submittedName>
</protein>
<dbReference type="EMBL" id="JAJCJQ010000014">
    <property type="protein sequence ID" value="MCB6961183.1"/>
    <property type="molecule type" value="Genomic_DNA"/>
</dbReference>
<dbReference type="EC" id="3.5.-.-" evidence="4"/>
<dbReference type="InterPro" id="IPR035488">
    <property type="entry name" value="FrlB_SIS"/>
</dbReference>
<dbReference type="RefSeq" id="WP_015567955.1">
    <property type="nucleotide sequence ID" value="NZ_CYXM01000010.1"/>
</dbReference>